<protein>
    <submittedName>
        <fullName evidence="1">Uncharacterized protein</fullName>
    </submittedName>
</protein>
<comment type="caution">
    <text evidence="1">The sequence shown here is derived from an EMBL/GenBank/DDBJ whole genome shotgun (WGS) entry which is preliminary data.</text>
</comment>
<dbReference type="Gene3D" id="3.40.50.1110">
    <property type="entry name" value="SGNH hydrolase"/>
    <property type="match status" value="1"/>
</dbReference>
<feature type="non-terminal residue" evidence="1">
    <location>
        <position position="1"/>
    </location>
</feature>
<proteinExistence type="predicted"/>
<dbReference type="OrthoDB" id="7256470at2"/>
<reference evidence="1 2" key="1">
    <citation type="submission" date="2010-04" db="EMBL/GenBank/DDBJ databases">
        <authorList>
            <person name="Qin X."/>
            <person name="Bachman B."/>
            <person name="Battles P."/>
            <person name="Bell A."/>
            <person name="Bess C."/>
            <person name="Bickham C."/>
            <person name="Chaboub L."/>
            <person name="Chen D."/>
            <person name="Coyle M."/>
            <person name="Deiros D.R."/>
            <person name="Dinh H."/>
            <person name="Forbes L."/>
            <person name="Fowler G."/>
            <person name="Francisco L."/>
            <person name="Fu Q."/>
            <person name="Gubbala S."/>
            <person name="Hale W."/>
            <person name="Han Y."/>
            <person name="Hemphill L."/>
            <person name="Highlander S.K."/>
            <person name="Hirani K."/>
            <person name="Hogues M."/>
            <person name="Jackson L."/>
            <person name="Jakkamsetti A."/>
            <person name="Javaid M."/>
            <person name="Jiang H."/>
            <person name="Korchina V."/>
            <person name="Kovar C."/>
            <person name="Lara F."/>
            <person name="Lee S."/>
            <person name="Mata R."/>
            <person name="Mathew T."/>
            <person name="Moen C."/>
            <person name="Morales K."/>
            <person name="Munidasa M."/>
            <person name="Nazareth L."/>
            <person name="Ngo R."/>
            <person name="Nguyen L."/>
            <person name="Okwuonu G."/>
            <person name="Ongeri F."/>
            <person name="Patil S."/>
            <person name="Petrosino J."/>
            <person name="Pham C."/>
            <person name="Pham P."/>
            <person name="Pu L.-L."/>
            <person name="Puazo M."/>
            <person name="Raj R."/>
            <person name="Reid J."/>
            <person name="Rouhana J."/>
            <person name="Saada N."/>
            <person name="Shang Y."/>
            <person name="Simmons D."/>
            <person name="Thornton R."/>
            <person name="Warren J."/>
            <person name="Weissenberger G."/>
            <person name="Zhang J."/>
            <person name="Zhang L."/>
            <person name="Zhou C."/>
            <person name="Zhu D."/>
            <person name="Muzny D."/>
            <person name="Worley K."/>
            <person name="Gibbs R."/>
        </authorList>
    </citation>
    <scope>NUCLEOTIDE SEQUENCE [LARGE SCALE GENOMIC DNA]</scope>
    <source>
        <strain evidence="1 2">ATCC 49957</strain>
    </source>
</reference>
<evidence type="ECO:0000313" key="2">
    <source>
        <dbReference type="Proteomes" id="UP000005324"/>
    </source>
</evidence>
<accession>D5RP43</accession>
<dbReference type="EMBL" id="ADVL01000604">
    <property type="protein sequence ID" value="EFH10926.1"/>
    <property type="molecule type" value="Genomic_DNA"/>
</dbReference>
<keyword evidence="2" id="KW-1185">Reference proteome</keyword>
<gene>
    <name evidence="1" type="ORF">HMPREF0731_2854</name>
</gene>
<feature type="non-terminal residue" evidence="1">
    <location>
        <position position="336"/>
    </location>
</feature>
<sequence>RLAVIGTSNSVAAGGWARVLQQAETLQASNYALGFCSSDLFAFRQEEIDFSGLDLCLIDFACNDGTLLASGAHGARPVEAALGAMVSRITRTGCLPVLVLLPVDSFRPDGKRIGALYRAVAEKYALPFFDGYAWLERLAVDPGMQGVRLFKDNMHLDNPVSVQLGQMLADLLPGLARQRDLSAETRSMAGFEYRYFPAGPAIRREFRRTRRQTALIGVDLVEIDRETGADFHLPAGWEATGMVADFGHSHAVLTVSGSRSVRLHVASKHDGAPGDKLVLGIWPLPQPVPEMGGFLRLTVGRGRHWDVTTDHSVGALAEDAAPRLALAGLVARRREA</sequence>
<name>D5RP43_9PROT</name>
<dbReference type="HOGENOM" id="CLU_827748_0_0_5"/>
<dbReference type="SUPFAM" id="SSF52266">
    <property type="entry name" value="SGNH hydrolase"/>
    <property type="match status" value="1"/>
</dbReference>
<dbReference type="InterPro" id="IPR036514">
    <property type="entry name" value="SGNH_hydro_sf"/>
</dbReference>
<evidence type="ECO:0000313" key="1">
    <source>
        <dbReference type="EMBL" id="EFH10926.1"/>
    </source>
</evidence>
<dbReference type="RefSeq" id="WP_007006407.1">
    <property type="nucleotide sequence ID" value="NZ_GG771065.1"/>
</dbReference>
<dbReference type="GO" id="GO:0016788">
    <property type="term" value="F:hydrolase activity, acting on ester bonds"/>
    <property type="evidence" value="ECO:0007669"/>
    <property type="project" value="UniProtKB-ARBA"/>
</dbReference>
<dbReference type="Proteomes" id="UP000005324">
    <property type="component" value="Unassembled WGS sequence"/>
</dbReference>
<organism evidence="1 2">
    <name type="scientific">Pseudoroseomonas cervicalis ATCC 49957</name>
    <dbReference type="NCBI Taxonomy" id="525371"/>
    <lineage>
        <taxon>Bacteria</taxon>
        <taxon>Pseudomonadati</taxon>
        <taxon>Pseudomonadota</taxon>
        <taxon>Alphaproteobacteria</taxon>
        <taxon>Acetobacterales</taxon>
        <taxon>Roseomonadaceae</taxon>
        <taxon>Roseomonas</taxon>
    </lineage>
</organism>
<dbReference type="AlphaFoldDB" id="D5RP43"/>